<dbReference type="NCBIfam" id="TIGR03544">
    <property type="entry name" value="DivI1A_domain"/>
    <property type="match status" value="1"/>
</dbReference>
<dbReference type="Gene3D" id="6.10.250.660">
    <property type="match status" value="1"/>
</dbReference>
<evidence type="ECO:0008006" key="4">
    <source>
        <dbReference type="Google" id="ProtNLM"/>
    </source>
</evidence>
<evidence type="ECO:0000313" key="3">
    <source>
        <dbReference type="Proteomes" id="UP000248606"/>
    </source>
</evidence>
<dbReference type="RefSeq" id="WP_290595509.1">
    <property type="nucleotide sequence ID" value="NZ_CAKZIO010000003.1"/>
</dbReference>
<name>A0A2W5IF93_9ACTN</name>
<accession>A0A2W5IF93</accession>
<organism evidence="2 3">
    <name type="scientific">Lawsonella clevelandensis</name>
    <dbReference type="NCBI Taxonomy" id="1528099"/>
    <lineage>
        <taxon>Bacteria</taxon>
        <taxon>Bacillati</taxon>
        <taxon>Actinomycetota</taxon>
        <taxon>Actinomycetes</taxon>
        <taxon>Mycobacteriales</taxon>
        <taxon>Lawsonellaceae</taxon>
        <taxon>Lawsonella</taxon>
    </lineage>
</organism>
<gene>
    <name evidence="2" type="ORF">DI579_00620</name>
</gene>
<comment type="caution">
    <text evidence="2">The sequence shown here is derived from an EMBL/GenBank/DDBJ whole genome shotgun (WGS) entry which is preliminary data.</text>
</comment>
<sequence>MSAGAWVAICIAAGVVGAIVTFLLTTWSFLPQERKLSETTPTVETFLPAHDIRSADINNLRFHSEKRGYDRREVDWALAQIASDLSRRENCNTPSDKHE</sequence>
<dbReference type="AlphaFoldDB" id="A0A2W5IF93"/>
<feature type="transmembrane region" description="Helical" evidence="1">
    <location>
        <begin position="6"/>
        <end position="30"/>
    </location>
</feature>
<reference evidence="2 3" key="1">
    <citation type="submission" date="2017-08" db="EMBL/GenBank/DDBJ databases">
        <title>Infants hospitalized years apart are colonized by the same room-sourced microbial strains.</title>
        <authorList>
            <person name="Brooks B."/>
            <person name="Olm M.R."/>
            <person name="Firek B.A."/>
            <person name="Baker R."/>
            <person name="Thomas B.C."/>
            <person name="Morowitz M.J."/>
            <person name="Banfield J.F."/>
        </authorList>
    </citation>
    <scope>NUCLEOTIDE SEQUENCE [LARGE SCALE GENOMIC DNA]</scope>
    <source>
        <strain evidence="2">S2_006_000_R1_57</strain>
    </source>
</reference>
<protein>
    <recommendedName>
        <fullName evidence="4">DivIVA domain-containing protein</fullName>
    </recommendedName>
</protein>
<evidence type="ECO:0000313" key="2">
    <source>
        <dbReference type="EMBL" id="PZP89713.1"/>
    </source>
</evidence>
<dbReference type="Proteomes" id="UP000248606">
    <property type="component" value="Unassembled WGS sequence"/>
</dbReference>
<proteinExistence type="predicted"/>
<evidence type="ECO:0000256" key="1">
    <source>
        <dbReference type="SAM" id="Phobius"/>
    </source>
</evidence>
<dbReference type="InterPro" id="IPR019933">
    <property type="entry name" value="DivIVA_domain"/>
</dbReference>
<dbReference type="EMBL" id="QFOZ01000001">
    <property type="protein sequence ID" value="PZP89713.1"/>
    <property type="molecule type" value="Genomic_DNA"/>
</dbReference>
<keyword evidence="1" id="KW-0812">Transmembrane</keyword>
<keyword evidence="1" id="KW-0472">Membrane</keyword>
<keyword evidence="1" id="KW-1133">Transmembrane helix</keyword>